<evidence type="ECO:0000313" key="2">
    <source>
        <dbReference type="EMBL" id="MBD2872085.1"/>
    </source>
</evidence>
<dbReference type="InterPro" id="IPR000160">
    <property type="entry name" value="GGDEF_dom"/>
</dbReference>
<dbReference type="PANTHER" id="PTHR46663">
    <property type="entry name" value="DIGUANYLATE CYCLASE DGCT-RELATED"/>
    <property type="match status" value="1"/>
</dbReference>
<dbReference type="SUPFAM" id="SSF55073">
    <property type="entry name" value="Nucleotide cyclase"/>
    <property type="match status" value="1"/>
</dbReference>
<evidence type="ECO:0000313" key="3">
    <source>
        <dbReference type="Proteomes" id="UP000632125"/>
    </source>
</evidence>
<dbReference type="InterPro" id="IPR003018">
    <property type="entry name" value="GAF"/>
</dbReference>
<dbReference type="Gene3D" id="3.30.450.40">
    <property type="match status" value="1"/>
</dbReference>
<gene>
    <name evidence="2" type="ORF">IDH41_26240</name>
</gene>
<dbReference type="EMBL" id="JACXIY010000041">
    <property type="protein sequence ID" value="MBD2872085.1"/>
    <property type="molecule type" value="Genomic_DNA"/>
</dbReference>
<name>A0A927CRB9_9BACL</name>
<dbReference type="SUPFAM" id="SSF55781">
    <property type="entry name" value="GAF domain-like"/>
    <property type="match status" value="1"/>
</dbReference>
<evidence type="ECO:0000259" key="1">
    <source>
        <dbReference type="PROSITE" id="PS50887"/>
    </source>
</evidence>
<dbReference type="InterPro" id="IPR043128">
    <property type="entry name" value="Rev_trsase/Diguanyl_cyclase"/>
</dbReference>
<sequence length="302" mass="33774">MSSKVRSLEEAAEHIIDILKQVLQVDGLYIAVIDGTENRIIRAFDRQRDFIPAPSRQQLLQQCCKLVIEHSEAVLVIPDVREDERTAGLPLAKELGPLFFAGAAIRTSANRSFGTICALGREPIRFDGKQLALLESLAVSLGYIVELENDSVTDSLTGLFNRRYLSYLYQNGSDKQFSVMFIDINDFKEVNDSYGHDFGDQLLLEIAARLKKNVRKSDIIVRYGGDEFVICFQHLVDHRDYEIVADKLKDSIMEPFLVGGRTIRISASIGISSTHGASASLKDLITDADKAMYGIKQNEKNL</sequence>
<dbReference type="InterPro" id="IPR029787">
    <property type="entry name" value="Nucleotide_cyclase"/>
</dbReference>
<dbReference type="Gene3D" id="3.30.70.270">
    <property type="match status" value="1"/>
</dbReference>
<dbReference type="SMART" id="SM00267">
    <property type="entry name" value="GGDEF"/>
    <property type="match status" value="1"/>
</dbReference>
<dbReference type="InterPro" id="IPR052163">
    <property type="entry name" value="DGC-Regulatory_Protein"/>
</dbReference>
<proteinExistence type="predicted"/>
<feature type="domain" description="GGDEF" evidence="1">
    <location>
        <begin position="175"/>
        <end position="302"/>
    </location>
</feature>
<dbReference type="RefSeq" id="WP_190866469.1">
    <property type="nucleotide sequence ID" value="NZ_JACXIY010000041.1"/>
</dbReference>
<comment type="caution">
    <text evidence="2">The sequence shown here is derived from an EMBL/GenBank/DDBJ whole genome shotgun (WGS) entry which is preliminary data.</text>
</comment>
<dbReference type="CDD" id="cd01949">
    <property type="entry name" value="GGDEF"/>
    <property type="match status" value="1"/>
</dbReference>
<organism evidence="2 3">
    <name type="scientific">Paenibacillus arenilitoris</name>
    <dbReference type="NCBI Taxonomy" id="2772299"/>
    <lineage>
        <taxon>Bacteria</taxon>
        <taxon>Bacillati</taxon>
        <taxon>Bacillota</taxon>
        <taxon>Bacilli</taxon>
        <taxon>Bacillales</taxon>
        <taxon>Paenibacillaceae</taxon>
        <taxon>Paenibacillus</taxon>
    </lineage>
</organism>
<dbReference type="Pfam" id="PF01590">
    <property type="entry name" value="GAF"/>
    <property type="match status" value="1"/>
</dbReference>
<dbReference type="PROSITE" id="PS50887">
    <property type="entry name" value="GGDEF"/>
    <property type="match status" value="1"/>
</dbReference>
<dbReference type="PANTHER" id="PTHR46663:SF2">
    <property type="entry name" value="GGDEF DOMAIN-CONTAINING PROTEIN"/>
    <property type="match status" value="1"/>
</dbReference>
<dbReference type="AlphaFoldDB" id="A0A927CRB9"/>
<protein>
    <submittedName>
        <fullName evidence="2">Sensor domain-containing diguanylate cyclase</fullName>
    </submittedName>
</protein>
<dbReference type="NCBIfam" id="TIGR00254">
    <property type="entry name" value="GGDEF"/>
    <property type="match status" value="1"/>
</dbReference>
<dbReference type="Pfam" id="PF00990">
    <property type="entry name" value="GGDEF"/>
    <property type="match status" value="1"/>
</dbReference>
<dbReference type="InterPro" id="IPR029016">
    <property type="entry name" value="GAF-like_dom_sf"/>
</dbReference>
<keyword evidence="3" id="KW-1185">Reference proteome</keyword>
<reference evidence="2" key="1">
    <citation type="submission" date="2020-09" db="EMBL/GenBank/DDBJ databases">
        <title>A novel bacterium of genus Paenibacillus, isolated from South China Sea.</title>
        <authorList>
            <person name="Huang H."/>
            <person name="Mo K."/>
            <person name="Hu Y."/>
        </authorList>
    </citation>
    <scope>NUCLEOTIDE SEQUENCE</scope>
    <source>
        <strain evidence="2">IB182493</strain>
    </source>
</reference>
<accession>A0A927CRB9</accession>
<dbReference type="Proteomes" id="UP000632125">
    <property type="component" value="Unassembled WGS sequence"/>
</dbReference>